<evidence type="ECO:0000256" key="4">
    <source>
        <dbReference type="ARBA" id="ARBA00022840"/>
    </source>
</evidence>
<evidence type="ECO:0000256" key="6">
    <source>
        <dbReference type="ARBA" id="ARBA00023146"/>
    </source>
</evidence>
<feature type="binding site" evidence="7">
    <location>
        <position position="203"/>
    </location>
    <ligand>
        <name>ATP</name>
        <dbReference type="ChEBI" id="CHEBI:30616"/>
    </ligand>
</feature>
<dbReference type="PROSITE" id="PS00178">
    <property type="entry name" value="AA_TRNA_LIGASE_I"/>
    <property type="match status" value="1"/>
</dbReference>
<reference evidence="10 11" key="1">
    <citation type="submission" date="2019-02" db="EMBL/GenBank/DDBJ databases">
        <title>Prokaryotic population dynamics and viral predation in marine succession experiment using metagenomics: the confinement effect.</title>
        <authorList>
            <person name="Haro-Moreno J.M."/>
            <person name="Rodriguez-Valera F."/>
            <person name="Lopez-Perez M."/>
        </authorList>
    </citation>
    <scope>NUCLEOTIDE SEQUENCE [LARGE SCALE GENOMIC DNA]</scope>
    <source>
        <strain evidence="10">MED-G159</strain>
    </source>
</reference>
<evidence type="ECO:0000256" key="1">
    <source>
        <dbReference type="ARBA" id="ARBA00007894"/>
    </source>
</evidence>
<dbReference type="InterPro" id="IPR000924">
    <property type="entry name" value="Glu/Gln-tRNA-synth"/>
</dbReference>
<dbReference type="GO" id="GO:0005524">
    <property type="term" value="F:ATP binding"/>
    <property type="evidence" value="ECO:0007669"/>
    <property type="project" value="UniProtKB-UniRule"/>
</dbReference>
<comment type="caution">
    <text evidence="10">The sequence shown here is derived from an EMBL/GenBank/DDBJ whole genome shotgun (WGS) entry which is preliminary data.</text>
</comment>
<sequence>MVDIVTRFAPSPTGYLHIGGVRTALFNYVFAKKFGGKFLVRIEDTDKERSKDEFISAIIDGLAWLSLIADEHPIKQSDRFNVYKKEAQRLIDDEKAYLDDGAIRLRVDKTGSTLIQDLVYGDIEFLNKELDDLVILRSDGSPTYHFCNVIDDNFQKVTHIIRGEDHLPNTPKQIQVVKALGYKGFKYAHLPLVLGQDKKRLSKRHAATDLMSYKDEGYFPEAILNMLAKLGWSNTEKDIFMMDDLIKMFEINDVQRSGAVFDKERLNFINQNHMALKTDDELISLMETFNDNNGFNLSNHHDPKRLVRLCVGSGNNLSEISSFIKPFVMDFEDYNKDDFDKHLLESRDVLNYFEESIKSIDFWKEEIFEEIINSAKENLDLPMPKIGLPLRVALLGRAKSPPLDSTLYLLRKETILQRLSKAKEVIS</sequence>
<dbReference type="InterPro" id="IPR033910">
    <property type="entry name" value="GluRS_core"/>
</dbReference>
<evidence type="ECO:0000256" key="5">
    <source>
        <dbReference type="ARBA" id="ARBA00022917"/>
    </source>
</evidence>
<keyword evidence="6 7" id="KW-0030">Aminoacyl-tRNA synthetase</keyword>
<comment type="subunit">
    <text evidence="7">Monomer.</text>
</comment>
<evidence type="ECO:0000313" key="11">
    <source>
        <dbReference type="Proteomes" id="UP000315825"/>
    </source>
</evidence>
<dbReference type="PANTHER" id="PTHR43311:SF2">
    <property type="entry name" value="GLUTAMATE--TRNA LIGASE, MITOCHONDRIAL-RELATED"/>
    <property type="match status" value="1"/>
</dbReference>
<keyword evidence="4 7" id="KW-0067">ATP-binding</keyword>
<dbReference type="Gene3D" id="3.40.50.620">
    <property type="entry name" value="HUPs"/>
    <property type="match status" value="2"/>
</dbReference>
<gene>
    <name evidence="7 10" type="primary">gltX</name>
    <name evidence="10" type="ORF">EVA92_01380</name>
</gene>
<dbReference type="InterPro" id="IPR001412">
    <property type="entry name" value="aa-tRNA-synth_I_CS"/>
</dbReference>
<dbReference type="Proteomes" id="UP000315825">
    <property type="component" value="Unassembled WGS sequence"/>
</dbReference>
<keyword evidence="5 7" id="KW-0648">Protein biosynthesis</keyword>
<dbReference type="GO" id="GO:0008270">
    <property type="term" value="F:zinc ion binding"/>
    <property type="evidence" value="ECO:0007669"/>
    <property type="project" value="InterPro"/>
</dbReference>
<dbReference type="EMBL" id="SHBE01000002">
    <property type="protein sequence ID" value="RZO26832.1"/>
    <property type="molecule type" value="Genomic_DNA"/>
</dbReference>
<dbReference type="Pfam" id="PF19269">
    <property type="entry name" value="Anticodon_2"/>
    <property type="match status" value="1"/>
</dbReference>
<comment type="similarity">
    <text evidence="1 7">Belongs to the class-I aminoacyl-tRNA synthetase family. Glutamate--tRNA ligase type 1 subfamily.</text>
</comment>
<dbReference type="GO" id="GO:0005829">
    <property type="term" value="C:cytosol"/>
    <property type="evidence" value="ECO:0007669"/>
    <property type="project" value="TreeGrafter"/>
</dbReference>
<dbReference type="InterPro" id="IPR020058">
    <property type="entry name" value="Glu/Gln-tRNA-synth_Ib_cat-dom"/>
</dbReference>
<feature type="short sequence motif" description="'KMSKS' region" evidence="7">
    <location>
        <begin position="200"/>
        <end position="204"/>
    </location>
</feature>
<comment type="function">
    <text evidence="7">Catalyzes the attachment of glutamate to tRNA(Glu) in a two-step reaction: glutamate is first activated by ATP to form Glu-AMP and then transferred to the acceptor end of tRNA(Glu).</text>
</comment>
<proteinExistence type="inferred from homology"/>
<evidence type="ECO:0000259" key="8">
    <source>
        <dbReference type="Pfam" id="PF00749"/>
    </source>
</evidence>
<dbReference type="InterPro" id="IPR020751">
    <property type="entry name" value="aa-tRNA-synth_I_codon-bd_sub2"/>
</dbReference>
<dbReference type="CDD" id="cd00808">
    <property type="entry name" value="GluRS_core"/>
    <property type="match status" value="1"/>
</dbReference>
<dbReference type="InterPro" id="IPR008925">
    <property type="entry name" value="aa_tRNA-synth_I_cd-bd_sf"/>
</dbReference>
<dbReference type="AlphaFoldDB" id="A0A520N017"/>
<organism evidence="10 11">
    <name type="scientific">SAR86 cluster bacterium</name>
    <dbReference type="NCBI Taxonomy" id="2030880"/>
    <lineage>
        <taxon>Bacteria</taxon>
        <taxon>Pseudomonadati</taxon>
        <taxon>Pseudomonadota</taxon>
        <taxon>Gammaproteobacteria</taxon>
        <taxon>SAR86 cluster</taxon>
    </lineage>
</organism>
<dbReference type="InterPro" id="IPR045462">
    <property type="entry name" value="aa-tRNA-synth_I_cd-bd"/>
</dbReference>
<comment type="catalytic activity">
    <reaction evidence="7">
        <text>tRNA(Glu) + L-glutamate + ATP = L-glutamyl-tRNA(Glu) + AMP + diphosphate</text>
        <dbReference type="Rhea" id="RHEA:23540"/>
        <dbReference type="Rhea" id="RHEA-COMP:9663"/>
        <dbReference type="Rhea" id="RHEA-COMP:9680"/>
        <dbReference type="ChEBI" id="CHEBI:29985"/>
        <dbReference type="ChEBI" id="CHEBI:30616"/>
        <dbReference type="ChEBI" id="CHEBI:33019"/>
        <dbReference type="ChEBI" id="CHEBI:78442"/>
        <dbReference type="ChEBI" id="CHEBI:78520"/>
        <dbReference type="ChEBI" id="CHEBI:456215"/>
        <dbReference type="EC" id="6.1.1.17"/>
    </reaction>
</comment>
<keyword evidence="2 7" id="KW-0436">Ligase</keyword>
<dbReference type="SUPFAM" id="SSF48163">
    <property type="entry name" value="An anticodon-binding domain of class I aminoacyl-tRNA synthetases"/>
    <property type="match status" value="1"/>
</dbReference>
<dbReference type="GO" id="GO:0000049">
    <property type="term" value="F:tRNA binding"/>
    <property type="evidence" value="ECO:0007669"/>
    <property type="project" value="InterPro"/>
</dbReference>
<dbReference type="InterPro" id="IPR014729">
    <property type="entry name" value="Rossmann-like_a/b/a_fold"/>
</dbReference>
<evidence type="ECO:0000259" key="9">
    <source>
        <dbReference type="Pfam" id="PF19269"/>
    </source>
</evidence>
<accession>A0A520N017</accession>
<feature type="domain" description="Aminoacyl-tRNA synthetase class I anticodon-binding" evidence="9">
    <location>
        <begin position="296"/>
        <end position="422"/>
    </location>
</feature>
<dbReference type="NCBIfam" id="TIGR00464">
    <property type="entry name" value="gltX_bact"/>
    <property type="match status" value="1"/>
</dbReference>
<dbReference type="InterPro" id="IPR049940">
    <property type="entry name" value="GluQ/Sye"/>
</dbReference>
<feature type="domain" description="Glutamyl/glutaminyl-tRNA synthetase class Ib catalytic" evidence="8">
    <location>
        <begin position="102"/>
        <end position="267"/>
    </location>
</feature>
<evidence type="ECO:0000256" key="7">
    <source>
        <dbReference type="HAMAP-Rule" id="MF_00022"/>
    </source>
</evidence>
<dbReference type="SUPFAM" id="SSF52374">
    <property type="entry name" value="Nucleotidylyl transferase"/>
    <property type="match status" value="1"/>
</dbReference>
<evidence type="ECO:0000313" key="10">
    <source>
        <dbReference type="EMBL" id="RZO26832.1"/>
    </source>
</evidence>
<comment type="subcellular location">
    <subcellularLocation>
        <location evidence="7">Cytoplasm</location>
    </subcellularLocation>
</comment>
<protein>
    <recommendedName>
        <fullName evidence="7">Glutamate--tRNA ligase</fullName>
        <ecNumber evidence="7">6.1.1.17</ecNumber>
    </recommendedName>
    <alternativeName>
        <fullName evidence="7">Glutamyl-tRNA synthetase</fullName>
        <shortName evidence="7">GluRS</shortName>
    </alternativeName>
</protein>
<feature type="short sequence motif" description="'HIGH' region" evidence="7">
    <location>
        <begin position="10"/>
        <end position="20"/>
    </location>
</feature>
<comment type="caution">
    <text evidence="7">Lacks conserved residue(s) required for the propagation of feature annotation.</text>
</comment>
<keyword evidence="7" id="KW-0963">Cytoplasm</keyword>
<evidence type="ECO:0000256" key="3">
    <source>
        <dbReference type="ARBA" id="ARBA00022741"/>
    </source>
</evidence>
<dbReference type="GO" id="GO:0004818">
    <property type="term" value="F:glutamate-tRNA ligase activity"/>
    <property type="evidence" value="ECO:0007669"/>
    <property type="project" value="UniProtKB-UniRule"/>
</dbReference>
<dbReference type="GO" id="GO:0006424">
    <property type="term" value="P:glutamyl-tRNA aminoacylation"/>
    <property type="evidence" value="ECO:0007669"/>
    <property type="project" value="UniProtKB-UniRule"/>
</dbReference>
<dbReference type="PRINTS" id="PR00987">
    <property type="entry name" value="TRNASYNTHGLU"/>
</dbReference>
<dbReference type="PANTHER" id="PTHR43311">
    <property type="entry name" value="GLUTAMATE--TRNA LIGASE"/>
    <property type="match status" value="1"/>
</dbReference>
<name>A0A520N017_9GAMM</name>
<dbReference type="Pfam" id="PF00749">
    <property type="entry name" value="tRNA-synt_1c"/>
    <property type="match status" value="2"/>
</dbReference>
<dbReference type="Gene3D" id="1.10.10.350">
    <property type="match status" value="1"/>
</dbReference>
<feature type="domain" description="Glutamyl/glutaminyl-tRNA synthetase class Ib catalytic" evidence="8">
    <location>
        <begin position="4"/>
        <end position="100"/>
    </location>
</feature>
<keyword evidence="3 7" id="KW-0547">Nucleotide-binding</keyword>
<dbReference type="InterPro" id="IPR004527">
    <property type="entry name" value="Glu-tRNA-ligase_bac/mito"/>
</dbReference>
<evidence type="ECO:0000256" key="2">
    <source>
        <dbReference type="ARBA" id="ARBA00022598"/>
    </source>
</evidence>
<dbReference type="HAMAP" id="MF_00022">
    <property type="entry name" value="Glu_tRNA_synth_type1"/>
    <property type="match status" value="1"/>
</dbReference>
<dbReference type="EC" id="6.1.1.17" evidence="7"/>